<sequence>MLTDEQKKLITKGLSKGVADTQIAKSIGVKHMQVYTYRKALGISREEVVEKRYDTWIRLLESGMELETVATMYEVKPDSVLSTLYRKRNFSYPEAKKRGQRNVHASLRRALGVTLKDVQEKKIDTWLRLFDSGMSIDSIADLYDVKPTAVRNALQKVTAASAPATPKTTPFDW</sequence>
<keyword evidence="1" id="KW-0614">Plasmid</keyword>
<dbReference type="AlphaFoldDB" id="A0A0C5BEX4"/>
<gene>
    <name evidence="1" type="ORF">pBPS070</name>
</gene>
<accession>A0A0C5BEX4</accession>
<protein>
    <submittedName>
        <fullName evidence="1">CarB domain protein</fullName>
    </submittedName>
</protein>
<organism evidence="1">
    <name type="scientific">Burkholderia pseudomallei</name>
    <name type="common">Pseudomonas pseudomallei</name>
    <dbReference type="NCBI Taxonomy" id="28450"/>
    <lineage>
        <taxon>Bacteria</taxon>
        <taxon>Pseudomonadati</taxon>
        <taxon>Pseudomonadota</taxon>
        <taxon>Betaproteobacteria</taxon>
        <taxon>Burkholderiales</taxon>
        <taxon>Burkholderiaceae</taxon>
        <taxon>Burkholderia</taxon>
        <taxon>pseudomallei group</taxon>
    </lineage>
</organism>
<proteinExistence type="predicted"/>
<evidence type="ECO:0000313" key="1">
    <source>
        <dbReference type="EMBL" id="AJL34953.1"/>
    </source>
</evidence>
<dbReference type="RefSeq" id="WP_058034523.1">
    <property type="nucleotide sequence ID" value="NZ_KF418775.1"/>
</dbReference>
<dbReference type="EMBL" id="KF418775">
    <property type="protein sequence ID" value="AJL34953.1"/>
    <property type="molecule type" value="Genomic_DNA"/>
</dbReference>
<reference evidence="1" key="1">
    <citation type="submission" date="2013-07" db="EMBL/GenBank/DDBJ databases">
        <title>Complete sequence of a native Burkholderia pseudomallei plasmid.</title>
        <authorList>
            <person name="Stone J.K."/>
            <person name="Bollig M.C."/>
            <person name="Gibbons H.S."/>
            <person name="Mayo M."/>
            <person name="Currie B.J."/>
            <person name="Keim P."/>
            <person name="Tuanyok A."/>
        </authorList>
    </citation>
    <scope>NUCLEOTIDE SEQUENCE</scope>
    <source>
        <strain evidence="1">MSHR1950</strain>
        <plasmid evidence="1">pBPSE01</plasmid>
    </source>
</reference>
<geneLocation type="plasmid" evidence="1">
    <name>pBPSE01</name>
</geneLocation>
<name>A0A0C5BEX4_BURPE</name>